<feature type="region of interest" description="Disordered" evidence="7">
    <location>
        <begin position="208"/>
        <end position="227"/>
    </location>
</feature>
<dbReference type="InterPro" id="IPR037782">
    <property type="entry name" value="Spt7"/>
</dbReference>
<dbReference type="PRINTS" id="PR00503">
    <property type="entry name" value="BROMODOMAIN"/>
</dbReference>
<protein>
    <recommendedName>
        <fullName evidence="8">Bromo domain-containing protein</fullName>
    </recommendedName>
</protein>
<feature type="compositionally biased region" description="Basic residues" evidence="7">
    <location>
        <begin position="404"/>
        <end position="415"/>
    </location>
</feature>
<dbReference type="CDD" id="cd22927">
    <property type="entry name" value="HFD_SPT7"/>
    <property type="match status" value="1"/>
</dbReference>
<dbReference type="PROSITE" id="PS00633">
    <property type="entry name" value="BROMODOMAIN_1"/>
    <property type="match status" value="1"/>
</dbReference>
<sequence length="881" mass="95664">MRHSTHVARSARSAVMNNLLRTLTESQVPATPDLKLLLNTVKDARRQGYDNRVSDPFYESLEGVLLDLRTVTMDNHDAEAFLKPVSKSDVPDYYDVISNPMDLQTMLKKVKAKQYKSKREFKDDLDLIWSNCFTYNATEASLPMDHPLRQCAIRLKQKADRLLANVTDRKDRVDPLIPPDFSSSPPSRPIARTKINGYSSHDRIRPYITHSHPGVIPPSRSSLTNGIRPAPGMTIKKMNMDVPFGDMPALVRTPEGMAAFRSLDLELDGLGEPGPSTLAHANGQLNQGLLERLRSFVMTPERESESEDEQFSSSELENDAGLKRRSLNGIRNRPRKRARLTPPDSDEEIATRERNRNVTELWWSATQSDALLANGLPSLVQCPPLPSSSHPPLQVKPKPSPLRSPKRKRLKKRLKAPTAPPNTLLSIMNSNIKTMKRVRRTHAKFAALNLNAEDGGGGGGDLDEPPETAEDDPVDEFVDGRPWRVLVGLKGGDSNIELGGEQAVHCLRWMNGRVLEHAGFQGTTASSLDVLTGATSEFLLNVGRTLRFLCDKYGKTMTPEEIILHTLFESGITKIQDLERYIKDDVIRHGARLTDLEKKLVNAFREATFVDVLDDDALFGAGSEDEESETTFAMGLGGFSEAFDEDFLGLRELGIAAESGLSSLTIPKKLLKGKRGGGTGATKCLHFRVKPTEPPPPYPPPPPFVSITSKNMEGQIGLLRPYYQERFAMLAPSLSAPPLVIGVPLIPPPLGVPVLPLELMNTAGPTPGPTLLTLPDDAPPSSQTKLGPIGQIAKSGPSGGAVKKKAKGTAPPTKDMGGGAMLPLPRGLLTLKPEDAVAVGDGNGDGGRRGTTAKGALPGGNGNNSAKKKVVDLPPVIAASA</sequence>
<comment type="caution">
    <text evidence="9">The sequence shown here is derived from an EMBL/GenBank/DDBJ whole genome shotgun (WGS) entry which is preliminary data.</text>
</comment>
<evidence type="ECO:0000313" key="10">
    <source>
        <dbReference type="Proteomes" id="UP001194468"/>
    </source>
</evidence>
<dbReference type="SUPFAM" id="SSF47370">
    <property type="entry name" value="Bromodomain"/>
    <property type="match status" value="1"/>
</dbReference>
<dbReference type="Pfam" id="PF00439">
    <property type="entry name" value="Bromodomain"/>
    <property type="match status" value="1"/>
</dbReference>
<dbReference type="InterPro" id="IPR001487">
    <property type="entry name" value="Bromodomain"/>
</dbReference>
<feature type="region of interest" description="Disordered" evidence="7">
    <location>
        <begin position="299"/>
        <end position="352"/>
    </location>
</feature>
<reference evidence="9" key="2">
    <citation type="journal article" date="2020" name="Nat. Commun.">
        <title>Large-scale genome sequencing of mycorrhizal fungi provides insights into the early evolution of symbiotic traits.</title>
        <authorList>
            <person name="Miyauchi S."/>
            <person name="Kiss E."/>
            <person name="Kuo A."/>
            <person name="Drula E."/>
            <person name="Kohler A."/>
            <person name="Sanchez-Garcia M."/>
            <person name="Morin E."/>
            <person name="Andreopoulos B."/>
            <person name="Barry K.W."/>
            <person name="Bonito G."/>
            <person name="Buee M."/>
            <person name="Carver A."/>
            <person name="Chen C."/>
            <person name="Cichocki N."/>
            <person name="Clum A."/>
            <person name="Culley D."/>
            <person name="Crous P.W."/>
            <person name="Fauchery L."/>
            <person name="Girlanda M."/>
            <person name="Hayes R.D."/>
            <person name="Keri Z."/>
            <person name="LaButti K."/>
            <person name="Lipzen A."/>
            <person name="Lombard V."/>
            <person name="Magnuson J."/>
            <person name="Maillard F."/>
            <person name="Murat C."/>
            <person name="Nolan M."/>
            <person name="Ohm R.A."/>
            <person name="Pangilinan J."/>
            <person name="Pereira M.F."/>
            <person name="Perotto S."/>
            <person name="Peter M."/>
            <person name="Pfister S."/>
            <person name="Riley R."/>
            <person name="Sitrit Y."/>
            <person name="Stielow J.B."/>
            <person name="Szollosi G."/>
            <person name="Zifcakova L."/>
            <person name="Stursova M."/>
            <person name="Spatafora J.W."/>
            <person name="Tedersoo L."/>
            <person name="Vaario L.M."/>
            <person name="Yamada A."/>
            <person name="Yan M."/>
            <person name="Wang P."/>
            <person name="Xu J."/>
            <person name="Bruns T."/>
            <person name="Baldrian P."/>
            <person name="Vilgalys R."/>
            <person name="Dunand C."/>
            <person name="Henrissat B."/>
            <person name="Grigoriev I.V."/>
            <person name="Hibbett D."/>
            <person name="Nagy L.G."/>
            <person name="Martin F.M."/>
        </authorList>
    </citation>
    <scope>NUCLEOTIDE SEQUENCE</scope>
    <source>
        <strain evidence="9">BED1</strain>
    </source>
</reference>
<dbReference type="GO" id="GO:0006325">
    <property type="term" value="P:chromatin organization"/>
    <property type="evidence" value="ECO:0007669"/>
    <property type="project" value="UniProtKB-ARBA"/>
</dbReference>
<dbReference type="SMART" id="SM00297">
    <property type="entry name" value="BROMO"/>
    <property type="match status" value="1"/>
</dbReference>
<dbReference type="InterPro" id="IPR009072">
    <property type="entry name" value="Histone-fold"/>
</dbReference>
<dbReference type="GO" id="GO:0046982">
    <property type="term" value="F:protein heterodimerization activity"/>
    <property type="evidence" value="ECO:0007669"/>
    <property type="project" value="InterPro"/>
</dbReference>
<dbReference type="GO" id="GO:0005634">
    <property type="term" value="C:nucleus"/>
    <property type="evidence" value="ECO:0007669"/>
    <property type="project" value="UniProtKB-SubCell"/>
</dbReference>
<dbReference type="GO" id="GO:0000124">
    <property type="term" value="C:SAGA complex"/>
    <property type="evidence" value="ECO:0007669"/>
    <property type="project" value="InterPro"/>
</dbReference>
<dbReference type="Gene3D" id="1.20.920.10">
    <property type="entry name" value="Bromodomain-like"/>
    <property type="match status" value="1"/>
</dbReference>
<dbReference type="GO" id="GO:0006357">
    <property type="term" value="P:regulation of transcription by RNA polymerase II"/>
    <property type="evidence" value="ECO:0007669"/>
    <property type="project" value="TreeGrafter"/>
</dbReference>
<evidence type="ECO:0000256" key="6">
    <source>
        <dbReference type="PROSITE-ProRule" id="PRU00035"/>
    </source>
</evidence>
<feature type="region of interest" description="Disordered" evidence="7">
    <location>
        <begin position="450"/>
        <end position="475"/>
    </location>
</feature>
<feature type="region of interest" description="Disordered" evidence="7">
    <location>
        <begin position="779"/>
        <end position="819"/>
    </location>
</feature>
<evidence type="ECO:0000256" key="3">
    <source>
        <dbReference type="ARBA" id="ARBA00023117"/>
    </source>
</evidence>
<keyword evidence="5" id="KW-0539">Nucleus</keyword>
<dbReference type="AlphaFoldDB" id="A0AAD4BMX8"/>
<evidence type="ECO:0000256" key="4">
    <source>
        <dbReference type="ARBA" id="ARBA00023163"/>
    </source>
</evidence>
<evidence type="ECO:0000256" key="2">
    <source>
        <dbReference type="ARBA" id="ARBA00023015"/>
    </source>
</evidence>
<evidence type="ECO:0000259" key="8">
    <source>
        <dbReference type="PROSITE" id="PS50014"/>
    </source>
</evidence>
<dbReference type="GO" id="GO:0046695">
    <property type="term" value="C:SLIK (SAGA-like) complex"/>
    <property type="evidence" value="ECO:0007669"/>
    <property type="project" value="InterPro"/>
</dbReference>
<reference evidence="9" key="1">
    <citation type="submission" date="2019-10" db="EMBL/GenBank/DDBJ databases">
        <authorList>
            <consortium name="DOE Joint Genome Institute"/>
            <person name="Kuo A."/>
            <person name="Miyauchi S."/>
            <person name="Kiss E."/>
            <person name="Drula E."/>
            <person name="Kohler A."/>
            <person name="Sanchez-Garcia M."/>
            <person name="Andreopoulos B."/>
            <person name="Barry K.W."/>
            <person name="Bonito G."/>
            <person name="Buee M."/>
            <person name="Carver A."/>
            <person name="Chen C."/>
            <person name="Cichocki N."/>
            <person name="Clum A."/>
            <person name="Culley D."/>
            <person name="Crous P.W."/>
            <person name="Fauchery L."/>
            <person name="Girlanda M."/>
            <person name="Hayes R."/>
            <person name="Keri Z."/>
            <person name="LaButti K."/>
            <person name="Lipzen A."/>
            <person name="Lombard V."/>
            <person name="Magnuson J."/>
            <person name="Maillard F."/>
            <person name="Morin E."/>
            <person name="Murat C."/>
            <person name="Nolan M."/>
            <person name="Ohm R."/>
            <person name="Pangilinan J."/>
            <person name="Pereira M."/>
            <person name="Perotto S."/>
            <person name="Peter M."/>
            <person name="Riley R."/>
            <person name="Sitrit Y."/>
            <person name="Stielow B."/>
            <person name="Szollosi G."/>
            <person name="Zifcakova L."/>
            <person name="Stursova M."/>
            <person name="Spatafora J.W."/>
            <person name="Tedersoo L."/>
            <person name="Vaario L.-M."/>
            <person name="Yamada A."/>
            <person name="Yan M."/>
            <person name="Wang P."/>
            <person name="Xu J."/>
            <person name="Bruns T."/>
            <person name="Baldrian P."/>
            <person name="Vilgalys R."/>
            <person name="Henrissat B."/>
            <person name="Grigoriev I.V."/>
            <person name="Hibbett D."/>
            <person name="Nagy L.G."/>
            <person name="Martin F.M."/>
        </authorList>
    </citation>
    <scope>NUCLEOTIDE SEQUENCE</scope>
    <source>
        <strain evidence="9">BED1</strain>
    </source>
</reference>
<gene>
    <name evidence="9" type="ORF">L210DRAFT_3696190</name>
</gene>
<dbReference type="InterPro" id="IPR006565">
    <property type="entry name" value="BTP"/>
</dbReference>
<dbReference type="PROSITE" id="PS50014">
    <property type="entry name" value="BROMODOMAIN_2"/>
    <property type="match status" value="1"/>
</dbReference>
<proteinExistence type="predicted"/>
<dbReference type="EMBL" id="WHUW01000026">
    <property type="protein sequence ID" value="KAF8435163.1"/>
    <property type="molecule type" value="Genomic_DNA"/>
</dbReference>
<evidence type="ECO:0000256" key="5">
    <source>
        <dbReference type="ARBA" id="ARBA00023242"/>
    </source>
</evidence>
<dbReference type="GO" id="GO:0005198">
    <property type="term" value="F:structural molecule activity"/>
    <property type="evidence" value="ECO:0007669"/>
    <property type="project" value="TreeGrafter"/>
</dbReference>
<keyword evidence="2" id="KW-0805">Transcription regulation</keyword>
<accession>A0AAD4BMX8</accession>
<dbReference type="PANTHER" id="PTHR47343:SF1">
    <property type="entry name" value="TRANSCRIPTIONAL ACTIVATOR SPT7"/>
    <property type="match status" value="1"/>
</dbReference>
<feature type="region of interest" description="Disordered" evidence="7">
    <location>
        <begin position="382"/>
        <end position="425"/>
    </location>
</feature>
<dbReference type="InterPro" id="IPR018359">
    <property type="entry name" value="Bromodomain_CS"/>
</dbReference>
<comment type="subcellular location">
    <subcellularLocation>
        <location evidence="1">Nucleus</location>
    </subcellularLocation>
</comment>
<dbReference type="InterPro" id="IPR036427">
    <property type="entry name" value="Bromodomain-like_sf"/>
</dbReference>
<dbReference type="Proteomes" id="UP001194468">
    <property type="component" value="Unassembled WGS sequence"/>
</dbReference>
<feature type="region of interest" description="Disordered" evidence="7">
    <location>
        <begin position="836"/>
        <end position="881"/>
    </location>
</feature>
<name>A0AAD4BMX8_BOLED</name>
<evidence type="ECO:0000313" key="9">
    <source>
        <dbReference type="EMBL" id="KAF8435163.1"/>
    </source>
</evidence>
<keyword evidence="4" id="KW-0804">Transcription</keyword>
<evidence type="ECO:0000256" key="7">
    <source>
        <dbReference type="SAM" id="MobiDB-lite"/>
    </source>
</evidence>
<keyword evidence="10" id="KW-1185">Reference proteome</keyword>
<feature type="compositionally biased region" description="Acidic residues" evidence="7">
    <location>
        <begin position="461"/>
        <end position="475"/>
    </location>
</feature>
<dbReference type="Gene3D" id="1.10.20.10">
    <property type="entry name" value="Histone, subunit A"/>
    <property type="match status" value="1"/>
</dbReference>
<dbReference type="PANTHER" id="PTHR47343">
    <property type="entry name" value="TRANSCRIPTIONAL ACTIVATOR SPT7"/>
    <property type="match status" value="1"/>
</dbReference>
<dbReference type="Pfam" id="PF07524">
    <property type="entry name" value="Bromo_TP"/>
    <property type="match status" value="1"/>
</dbReference>
<evidence type="ECO:0000256" key="1">
    <source>
        <dbReference type="ARBA" id="ARBA00004123"/>
    </source>
</evidence>
<feature type="domain" description="Bromo" evidence="8">
    <location>
        <begin position="73"/>
        <end position="143"/>
    </location>
</feature>
<keyword evidence="3 6" id="KW-0103">Bromodomain</keyword>
<organism evidence="9 10">
    <name type="scientific">Boletus edulis BED1</name>
    <dbReference type="NCBI Taxonomy" id="1328754"/>
    <lineage>
        <taxon>Eukaryota</taxon>
        <taxon>Fungi</taxon>
        <taxon>Dikarya</taxon>
        <taxon>Basidiomycota</taxon>
        <taxon>Agaricomycotina</taxon>
        <taxon>Agaricomycetes</taxon>
        <taxon>Agaricomycetidae</taxon>
        <taxon>Boletales</taxon>
        <taxon>Boletineae</taxon>
        <taxon>Boletaceae</taxon>
        <taxon>Boletoideae</taxon>
        <taxon>Boletus</taxon>
    </lineage>
</organism>
<feature type="compositionally biased region" description="Low complexity" evidence="7">
    <location>
        <begin position="387"/>
        <end position="403"/>
    </location>
</feature>